<reference evidence="2" key="1">
    <citation type="submission" date="2016-12" db="EMBL/GenBank/DDBJ databases">
        <title>The genomes of Aspergillus section Nigri reveals drivers in fungal speciation.</title>
        <authorList>
            <consortium name="DOE Joint Genome Institute"/>
            <person name="Vesth T.C."/>
            <person name="Nybo J."/>
            <person name="Theobald S."/>
            <person name="Brandl J."/>
            <person name="Frisvad J.C."/>
            <person name="Nielsen K.F."/>
            <person name="Lyhne E.K."/>
            <person name="Kogle M.E."/>
            <person name="Kuo A."/>
            <person name="Riley R."/>
            <person name="Clum A."/>
            <person name="Nolan M."/>
            <person name="Lipzen A."/>
            <person name="Salamov A."/>
            <person name="Henrissat B."/>
            <person name="Wiebenga A."/>
            <person name="De vries R.P."/>
            <person name="Grigoriev I.V."/>
            <person name="Mortensen U.H."/>
            <person name="Andersen M.R."/>
            <person name="Baker S.E."/>
        </authorList>
    </citation>
    <scope>NUCLEOTIDE SEQUENCE</scope>
    <source>
        <strain evidence="2">IBT 28561</strain>
    </source>
</reference>
<dbReference type="VEuPathDB" id="FungiDB:P168DRAFT_121473"/>
<name>A0A2I1CQ22_ASPC2</name>
<sequence>MGCRIGGSSGASEIPLPLSFFYLFNEAELGFTAHFLALRSFAGRSGLKTLSGGEFGWGGTSVKPQRRCPKGDSWRTEISSRTKG</sequence>
<protein>
    <submittedName>
        <fullName evidence="2">Uncharacterized protein</fullName>
    </submittedName>
</protein>
<comment type="caution">
    <text evidence="2">The sequence shown here is derived from an EMBL/GenBank/DDBJ whole genome shotgun (WGS) entry which is preliminary data.</text>
</comment>
<organism evidence="2 3">
    <name type="scientific">Aspergillus campestris (strain IBT 28561)</name>
    <dbReference type="NCBI Taxonomy" id="1392248"/>
    <lineage>
        <taxon>Eukaryota</taxon>
        <taxon>Fungi</taxon>
        <taxon>Dikarya</taxon>
        <taxon>Ascomycota</taxon>
        <taxon>Pezizomycotina</taxon>
        <taxon>Eurotiomycetes</taxon>
        <taxon>Eurotiomycetidae</taxon>
        <taxon>Eurotiales</taxon>
        <taxon>Aspergillaceae</taxon>
        <taxon>Aspergillus</taxon>
        <taxon>Aspergillus subgen. Circumdati</taxon>
    </lineage>
</organism>
<gene>
    <name evidence="2" type="ORF">P168DRAFT_121473</name>
</gene>
<evidence type="ECO:0000313" key="2">
    <source>
        <dbReference type="EMBL" id="PKX99718.1"/>
    </source>
</evidence>
<dbReference type="AlphaFoldDB" id="A0A2I1CQ22"/>
<evidence type="ECO:0000256" key="1">
    <source>
        <dbReference type="SAM" id="MobiDB-lite"/>
    </source>
</evidence>
<accession>A0A2I1CQ22</accession>
<dbReference type="Proteomes" id="UP000234254">
    <property type="component" value="Unassembled WGS sequence"/>
</dbReference>
<dbReference type="OrthoDB" id="10308476at2759"/>
<evidence type="ECO:0000313" key="3">
    <source>
        <dbReference type="Proteomes" id="UP000234254"/>
    </source>
</evidence>
<feature type="compositionally biased region" description="Basic and acidic residues" evidence="1">
    <location>
        <begin position="69"/>
        <end position="84"/>
    </location>
</feature>
<keyword evidence="3" id="KW-1185">Reference proteome</keyword>
<dbReference type="EMBL" id="MSFM01000039">
    <property type="protein sequence ID" value="PKX99718.1"/>
    <property type="molecule type" value="Genomic_DNA"/>
</dbReference>
<proteinExistence type="predicted"/>
<feature type="region of interest" description="Disordered" evidence="1">
    <location>
        <begin position="61"/>
        <end position="84"/>
    </location>
</feature>